<dbReference type="EMBL" id="BK032577">
    <property type="protein sequence ID" value="DAF49107.1"/>
    <property type="molecule type" value="Genomic_DNA"/>
</dbReference>
<organism evidence="1">
    <name type="scientific">Siphoviridae sp. ctnpt50</name>
    <dbReference type="NCBI Taxonomy" id="2827941"/>
    <lineage>
        <taxon>Viruses</taxon>
        <taxon>Duplodnaviria</taxon>
        <taxon>Heunggongvirae</taxon>
        <taxon>Uroviricota</taxon>
        <taxon>Caudoviricetes</taxon>
    </lineage>
</organism>
<accession>A0A8S5SE91</accession>
<name>A0A8S5SE91_9CAUD</name>
<sequence>MKKKFVFKPGNYYRVEVDVELRENRRGYVWKDGTLKDIRGNEFAASAMVYRHNSFVVGGQCLDYPEVLDVVKNGKLCKKDRAIYLEIFRLWKNYHLNGMNAGCEHQKKGTPGGEVCPICGYRYGSAWLYREIPEKDLEAIKHLFTIN</sequence>
<protein>
    <submittedName>
        <fullName evidence="1">Uncharacterized protein</fullName>
    </submittedName>
</protein>
<evidence type="ECO:0000313" key="1">
    <source>
        <dbReference type="EMBL" id="DAF49107.1"/>
    </source>
</evidence>
<reference evidence="1" key="1">
    <citation type="journal article" date="2021" name="Proc. Natl. Acad. Sci. U.S.A.">
        <title>A Catalog of Tens of Thousands of Viruses from Human Metagenomes Reveals Hidden Associations with Chronic Diseases.</title>
        <authorList>
            <person name="Tisza M.J."/>
            <person name="Buck C.B."/>
        </authorList>
    </citation>
    <scope>NUCLEOTIDE SEQUENCE</scope>
    <source>
        <strain evidence="1">Ctnpt50</strain>
    </source>
</reference>
<proteinExistence type="predicted"/>